<keyword evidence="5" id="KW-1185">Reference proteome</keyword>
<keyword evidence="1" id="KW-0547">Nucleotide-binding</keyword>
<organism evidence="4 5">
    <name type="scientific">Streptomyces rectiviolaceus</name>
    <dbReference type="NCBI Taxonomy" id="332591"/>
    <lineage>
        <taxon>Bacteria</taxon>
        <taxon>Bacillati</taxon>
        <taxon>Actinomycetota</taxon>
        <taxon>Actinomycetes</taxon>
        <taxon>Kitasatosporales</taxon>
        <taxon>Streptomycetaceae</taxon>
        <taxon>Streptomyces</taxon>
    </lineage>
</organism>
<accession>A0ABP6N9N2</accession>
<dbReference type="InterPro" id="IPR007111">
    <property type="entry name" value="NACHT_NTPase"/>
</dbReference>
<protein>
    <submittedName>
        <fullName evidence="4">NACHT domain-containing protein</fullName>
    </submittedName>
</protein>
<dbReference type="InterPro" id="IPR027417">
    <property type="entry name" value="P-loop_NTPase"/>
</dbReference>
<dbReference type="InterPro" id="IPR032675">
    <property type="entry name" value="LRR_dom_sf"/>
</dbReference>
<dbReference type="PROSITE" id="PS50837">
    <property type="entry name" value="NACHT"/>
    <property type="match status" value="1"/>
</dbReference>
<evidence type="ECO:0000256" key="1">
    <source>
        <dbReference type="ARBA" id="ARBA00022741"/>
    </source>
</evidence>
<evidence type="ECO:0000259" key="3">
    <source>
        <dbReference type="PROSITE" id="PS50837"/>
    </source>
</evidence>
<dbReference type="Proteomes" id="UP001501637">
    <property type="component" value="Unassembled WGS sequence"/>
</dbReference>
<reference evidence="5" key="1">
    <citation type="journal article" date="2019" name="Int. J. Syst. Evol. Microbiol.">
        <title>The Global Catalogue of Microorganisms (GCM) 10K type strain sequencing project: providing services to taxonomists for standard genome sequencing and annotation.</title>
        <authorList>
            <consortium name="The Broad Institute Genomics Platform"/>
            <consortium name="The Broad Institute Genome Sequencing Center for Infectious Disease"/>
            <person name="Wu L."/>
            <person name="Ma J."/>
        </authorList>
    </citation>
    <scope>NUCLEOTIDE SEQUENCE [LARGE SCALE GENOMIC DNA]</scope>
    <source>
        <strain evidence="5">JCM 9092</strain>
    </source>
</reference>
<dbReference type="PANTHER" id="PTHR46844:SF1">
    <property type="entry name" value="SLR5058 PROTEIN"/>
    <property type="match status" value="1"/>
</dbReference>
<dbReference type="Gene3D" id="3.40.50.300">
    <property type="entry name" value="P-loop containing nucleotide triphosphate hydrolases"/>
    <property type="match status" value="1"/>
</dbReference>
<gene>
    <name evidence="4" type="ORF">GCM10010449_70470</name>
</gene>
<keyword evidence="2" id="KW-0067">ATP-binding</keyword>
<dbReference type="PANTHER" id="PTHR46844">
    <property type="entry name" value="SLR5058 PROTEIN"/>
    <property type="match status" value="1"/>
</dbReference>
<feature type="domain" description="NACHT" evidence="3">
    <location>
        <begin position="274"/>
        <end position="608"/>
    </location>
</feature>
<dbReference type="Pfam" id="PF05729">
    <property type="entry name" value="NACHT"/>
    <property type="match status" value="1"/>
</dbReference>
<dbReference type="SUPFAM" id="SSF52058">
    <property type="entry name" value="L domain-like"/>
    <property type="match status" value="1"/>
</dbReference>
<dbReference type="EMBL" id="BAAAUG010000162">
    <property type="protein sequence ID" value="GAA3140457.1"/>
    <property type="molecule type" value="Genomic_DNA"/>
</dbReference>
<dbReference type="Gene3D" id="3.80.10.10">
    <property type="entry name" value="Ribonuclease Inhibitor"/>
    <property type="match status" value="1"/>
</dbReference>
<name>A0ABP6N9N2_9ACTN</name>
<evidence type="ECO:0000313" key="4">
    <source>
        <dbReference type="EMBL" id="GAA3140457.1"/>
    </source>
</evidence>
<proteinExistence type="predicted"/>
<dbReference type="SUPFAM" id="SSF52540">
    <property type="entry name" value="P-loop containing nucleoside triphosphate hydrolases"/>
    <property type="match status" value="1"/>
</dbReference>
<dbReference type="InterPro" id="IPR054547">
    <property type="entry name" value="NNH1"/>
</dbReference>
<comment type="caution">
    <text evidence="4">The sequence shown here is derived from an EMBL/GenBank/DDBJ whole genome shotgun (WGS) entry which is preliminary data.</text>
</comment>
<dbReference type="Pfam" id="PF22733">
    <property type="entry name" value="NNH1"/>
    <property type="match status" value="1"/>
</dbReference>
<sequence>MGIKVASSVVVPLLKRLLLPPPKAPGAEYTERPVRIKGLLSFAGDHPALSKDDMHRLARELVRRAVRAAGPHERPIADDEHDAVGQALTRTLFALGKLDMDDVQVFVLGPEELARELSRQAGPDTRRLLTRDAALFHDVLLQTACVHLVRFFTQRPGFAARAQLEEFHELRRQRDQLEVILRRVSGDDWTTADARFEEKYAAYVIERHGSLTLYGVDLHDPGGGQEWPEWPLESAYLSLRAVATPALDAEPDMAIEGRAAELEESVETVLVGHGRVLLQGFAGTGKTTLVQWLALTTARQDTVPGHLPQLLGRVPFVLPLRTLVREGTELPLPDDFLRRMGCPLVGTEPDGWAARVLQNGRGVLLIDGLDEIPEADRTRTRDWLRRLIAAFSGNLWLATTRPSALAPGWLDREGFHEFTLNALRPDDLRRFIQRWHAATAAREGTDDALIESLRTQPELSRIATNPLMCSLICALHRGRKGFLPEGRAALYKAALSMLLERRDKERGVRPKIGDEAVALSEEAAAEPLKRFAYWLIRNERTQIERTDALELLGRLQPQVPSLQQLGRPEDALKYLLERTGLLREPASGAVDFIHRTFQDYLGAKAVLEERDFGILVKNAHADEWEDVVQMAVAQSDHKGRADLLMRLNERGNREKDATVQARLRLLALASLEQATRLDPAVRRTIETEAARMLPPRSLRQARLLARTGPLLLGLLPRAQDLDGDEELATVHAICQIGGDAAIPRLREFRDTRQPLVRAQLLGHWDRFDTDVYADDIIRPLLTADPSQPVTVRSRAELDALAGMPGCERVGIHGDFAPEAVRAALDPQRLRELRLRGALQLDDLGLLADFPALESLTLQSCRNLREPAPLTRLPRLHTLVLEDLPQFEPLAKLADCPRLGALHLGLQVPWRGLTELSRLGDLRVLALPMGTVELSEIRHFQALEELRLHEAGGRLLPEGWGALLAGLPELRTLTLSPEQLSALLYDPKAQIAQVTHLYVYAKPGAPVSLRRIARRLPGLVEIHLTQGNEIDLSHLAGLSGLRRVRLAYPGEIRAAANLPDRVDLEIYPQP</sequence>
<evidence type="ECO:0000256" key="2">
    <source>
        <dbReference type="ARBA" id="ARBA00022840"/>
    </source>
</evidence>
<evidence type="ECO:0000313" key="5">
    <source>
        <dbReference type="Proteomes" id="UP001501637"/>
    </source>
</evidence>